<protein>
    <submittedName>
        <fullName evidence="1">DUF4837 domain-containing protein</fullName>
    </submittedName>
</protein>
<dbReference type="InterPro" id="IPR032286">
    <property type="entry name" value="DUF4837"/>
</dbReference>
<gene>
    <name evidence="1" type="ORF">GCM10011312_00610</name>
</gene>
<evidence type="ECO:0000313" key="2">
    <source>
        <dbReference type="Proteomes" id="UP000652231"/>
    </source>
</evidence>
<comment type="caution">
    <text evidence="1">The sequence shown here is derived from an EMBL/GenBank/DDBJ whole genome shotgun (WGS) entry which is preliminary data.</text>
</comment>
<reference evidence="1" key="1">
    <citation type="journal article" date="2014" name="Int. J. Syst. Evol. Microbiol.">
        <title>Complete genome sequence of Corynebacterium casei LMG S-19264T (=DSM 44701T), isolated from a smear-ripened cheese.</title>
        <authorList>
            <consortium name="US DOE Joint Genome Institute (JGI-PGF)"/>
            <person name="Walter F."/>
            <person name="Albersmeier A."/>
            <person name="Kalinowski J."/>
            <person name="Ruckert C."/>
        </authorList>
    </citation>
    <scope>NUCLEOTIDE SEQUENCE</scope>
    <source>
        <strain evidence="1">CGMCC 1.12924</strain>
    </source>
</reference>
<dbReference type="AlphaFoldDB" id="A0A8J2Y7A5"/>
<dbReference type="EMBL" id="BMGK01000001">
    <property type="protein sequence ID" value="GGD80212.1"/>
    <property type="molecule type" value="Genomic_DNA"/>
</dbReference>
<organism evidence="1 2">
    <name type="scientific">Planktosalinus lacus</name>
    <dbReference type="NCBI Taxonomy" id="1526573"/>
    <lineage>
        <taxon>Bacteria</taxon>
        <taxon>Pseudomonadati</taxon>
        <taxon>Bacteroidota</taxon>
        <taxon>Flavobacteriia</taxon>
        <taxon>Flavobacteriales</taxon>
        <taxon>Flavobacteriaceae</taxon>
        <taxon>Planktosalinus</taxon>
    </lineage>
</organism>
<evidence type="ECO:0000313" key="1">
    <source>
        <dbReference type="EMBL" id="GGD80212.1"/>
    </source>
</evidence>
<dbReference type="Proteomes" id="UP000652231">
    <property type="component" value="Unassembled WGS sequence"/>
</dbReference>
<proteinExistence type="predicted"/>
<reference evidence="1" key="2">
    <citation type="submission" date="2020-09" db="EMBL/GenBank/DDBJ databases">
        <authorList>
            <person name="Sun Q."/>
            <person name="Zhou Y."/>
        </authorList>
    </citation>
    <scope>NUCLEOTIDE SEQUENCE</scope>
    <source>
        <strain evidence="1">CGMCC 1.12924</strain>
    </source>
</reference>
<keyword evidence="2" id="KW-1185">Reference proteome</keyword>
<dbReference type="Pfam" id="PF16125">
    <property type="entry name" value="DUF4837"/>
    <property type="match status" value="1"/>
</dbReference>
<name>A0A8J2Y7A5_9FLAO</name>
<dbReference type="PROSITE" id="PS51257">
    <property type="entry name" value="PROKAR_LIPOPROTEIN"/>
    <property type="match status" value="1"/>
</dbReference>
<accession>A0A8J2Y7A5</accession>
<sequence length="330" mass="38159">MKPFVMKKLFFVLAFTSFFISCEDSKSDRQAMLPTSSGNINNLQVVIDDDLWSGEVGETIRSHFAATVEGLPQEEPLFTINQLPLNSFEGFTQKHRNFLYVKKGEQMQYKPTTDHYAKPQTGIFISGNSNEELIGLINDKASEMISSFRETEIKEKQRRMSLALLEVKPLKDSLKVSLTMPSVYRIAKLSSDFAWLRKDIRTGDLNILIYEMPLDAFQNEETRMQEIISMRDSIGKKHIHGTVEGSYMITEKAFAPYLFETKVNDRFAYQAKGTWELYNFFMAGPFVNYIIEDKPNNRYLVIEGFTFAPSINKRDYQFELESIIHSIKFK</sequence>